<keyword evidence="4" id="KW-0133">Cell shape</keyword>
<sequence>MSGRIGRAAALIAVLTIASRLAGFLRTFVLARSVGDTDLGDVYVLANTIPNIVFEIVVGGAAAAMVVPLLAGAVAADDRAAAGRVTSALLTWMAAILVPLAVVAAVAAPLIVAAVADAGATAQELDTATRMLRIFAVQVPLYGVGVVLTGVLQAYRRFAWPALAPLLSSVVVIGAYLLFAAVDGRARGLDGASDLGIAILAYGTTLGVVVLSGCLIPPVLALRVRLRPTWSFDNPSAVRSLALAGAATVGAQQVSLIVGLKLALAGPAGTALLFNVAQTVYLLPWAILAVPLATAAYPTLALAVVGGDEAGYRSTLARTARSVVLLSCLGQALLVGVAGPAAAFLVEDRDGNVARLAAGIASFAPGLVGYGLMALLTRALYARHRQRDAAVATLIGWGVAAVAMLILAAVLPSEQRLVAIGLGTSLGMLVLAGVLLGKVGGLPGFWRAAGAGELAALAGAVAGILVVTALGHGPGGGGGPGAWVATVTGGLPSAWPALIAVGAVAALAVAVVFTVVAALIDGGDTRTMASGVWSRLRRKARGMTR</sequence>
<dbReference type="InterPro" id="IPR051050">
    <property type="entry name" value="Lipid_II_flippase_MurJ/MviN"/>
</dbReference>
<feature type="transmembrane region" description="Helical" evidence="8">
    <location>
        <begin position="199"/>
        <end position="220"/>
    </location>
</feature>
<dbReference type="PANTHER" id="PTHR47019:SF1">
    <property type="entry name" value="LIPID II FLIPPASE MURJ"/>
    <property type="match status" value="1"/>
</dbReference>
<feature type="transmembrane region" description="Helical" evidence="8">
    <location>
        <begin position="55"/>
        <end position="76"/>
    </location>
</feature>
<feature type="transmembrane region" description="Helical" evidence="8">
    <location>
        <begin position="389"/>
        <end position="411"/>
    </location>
</feature>
<evidence type="ECO:0000256" key="3">
    <source>
        <dbReference type="ARBA" id="ARBA00022692"/>
    </source>
</evidence>
<dbReference type="Pfam" id="PF03023">
    <property type="entry name" value="MurJ"/>
    <property type="match status" value="1"/>
</dbReference>
<dbReference type="InterPro" id="IPR004268">
    <property type="entry name" value="MurJ"/>
</dbReference>
<evidence type="ECO:0000256" key="6">
    <source>
        <dbReference type="ARBA" id="ARBA00022989"/>
    </source>
</evidence>
<dbReference type="PRINTS" id="PR01806">
    <property type="entry name" value="VIRFACTRMVIN"/>
</dbReference>
<dbReference type="GO" id="GO:0008360">
    <property type="term" value="P:regulation of cell shape"/>
    <property type="evidence" value="ECO:0007669"/>
    <property type="project" value="UniProtKB-KW"/>
</dbReference>
<feature type="transmembrane region" description="Helical" evidence="8">
    <location>
        <begin position="448"/>
        <end position="473"/>
    </location>
</feature>
<evidence type="ECO:0000256" key="1">
    <source>
        <dbReference type="ARBA" id="ARBA00004651"/>
    </source>
</evidence>
<evidence type="ECO:0000256" key="5">
    <source>
        <dbReference type="ARBA" id="ARBA00022984"/>
    </source>
</evidence>
<feature type="transmembrane region" description="Helical" evidence="8">
    <location>
        <begin position="132"/>
        <end position="151"/>
    </location>
</feature>
<feature type="transmembrane region" description="Helical" evidence="8">
    <location>
        <begin position="323"/>
        <end position="344"/>
    </location>
</feature>
<feature type="transmembrane region" description="Helical" evidence="8">
    <location>
        <begin position="158"/>
        <end position="179"/>
    </location>
</feature>
<dbReference type="EMBL" id="JACHMN010000003">
    <property type="protein sequence ID" value="MBB5873218.1"/>
    <property type="molecule type" value="Genomic_DNA"/>
</dbReference>
<dbReference type="GO" id="GO:0015648">
    <property type="term" value="F:lipid-linked peptidoglycan transporter activity"/>
    <property type="evidence" value="ECO:0007669"/>
    <property type="project" value="TreeGrafter"/>
</dbReference>
<feature type="transmembrane region" description="Helical" evidence="8">
    <location>
        <begin position="417"/>
        <end position="436"/>
    </location>
</feature>
<keyword evidence="10" id="KW-1185">Reference proteome</keyword>
<dbReference type="Proteomes" id="UP000587527">
    <property type="component" value="Unassembled WGS sequence"/>
</dbReference>
<reference evidence="9 10" key="1">
    <citation type="submission" date="2020-08" db="EMBL/GenBank/DDBJ databases">
        <title>Sequencing the genomes of 1000 actinobacteria strains.</title>
        <authorList>
            <person name="Klenk H.-P."/>
        </authorList>
    </citation>
    <scope>NUCLEOTIDE SEQUENCE [LARGE SCALE GENOMIC DNA]</scope>
    <source>
        <strain evidence="9 10">DSM 45362</strain>
    </source>
</reference>
<evidence type="ECO:0000313" key="9">
    <source>
        <dbReference type="EMBL" id="MBB5873218.1"/>
    </source>
</evidence>
<gene>
    <name evidence="9" type="ORF">F4553_006652</name>
</gene>
<dbReference type="AlphaFoldDB" id="A0A841C0E9"/>
<keyword evidence="7 8" id="KW-0472">Membrane</keyword>
<evidence type="ECO:0000313" key="10">
    <source>
        <dbReference type="Proteomes" id="UP000587527"/>
    </source>
</evidence>
<evidence type="ECO:0000256" key="7">
    <source>
        <dbReference type="ARBA" id="ARBA00023136"/>
    </source>
</evidence>
<evidence type="ECO:0000256" key="2">
    <source>
        <dbReference type="ARBA" id="ARBA00022475"/>
    </source>
</evidence>
<feature type="transmembrane region" description="Helical" evidence="8">
    <location>
        <begin position="282"/>
        <end position="303"/>
    </location>
</feature>
<dbReference type="RefSeq" id="WP_184844058.1">
    <property type="nucleotide sequence ID" value="NZ_JACHMN010000003.1"/>
</dbReference>
<organism evidence="9 10">
    <name type="scientific">Allocatelliglobosispora scoriae</name>
    <dbReference type="NCBI Taxonomy" id="643052"/>
    <lineage>
        <taxon>Bacteria</taxon>
        <taxon>Bacillati</taxon>
        <taxon>Actinomycetota</taxon>
        <taxon>Actinomycetes</taxon>
        <taxon>Micromonosporales</taxon>
        <taxon>Micromonosporaceae</taxon>
        <taxon>Allocatelliglobosispora</taxon>
    </lineage>
</organism>
<feature type="transmembrane region" description="Helical" evidence="8">
    <location>
        <begin position="88"/>
        <end position="112"/>
    </location>
</feature>
<accession>A0A841C0E9</accession>
<dbReference type="PANTHER" id="PTHR47019">
    <property type="entry name" value="LIPID II FLIPPASE MURJ"/>
    <property type="match status" value="1"/>
</dbReference>
<evidence type="ECO:0000256" key="4">
    <source>
        <dbReference type="ARBA" id="ARBA00022960"/>
    </source>
</evidence>
<comment type="subcellular location">
    <subcellularLocation>
        <location evidence="1">Cell membrane</location>
        <topology evidence="1">Multi-pass membrane protein</topology>
    </subcellularLocation>
</comment>
<dbReference type="GO" id="GO:0034204">
    <property type="term" value="P:lipid translocation"/>
    <property type="evidence" value="ECO:0007669"/>
    <property type="project" value="TreeGrafter"/>
</dbReference>
<feature type="transmembrane region" description="Helical" evidence="8">
    <location>
        <begin position="493"/>
        <end position="520"/>
    </location>
</feature>
<keyword evidence="5" id="KW-0573">Peptidoglycan synthesis</keyword>
<keyword evidence="3 8" id="KW-0812">Transmembrane</keyword>
<name>A0A841C0E9_9ACTN</name>
<proteinExistence type="predicted"/>
<evidence type="ECO:0000256" key="8">
    <source>
        <dbReference type="SAM" id="Phobius"/>
    </source>
</evidence>
<feature type="transmembrane region" description="Helical" evidence="8">
    <location>
        <begin position="356"/>
        <end position="377"/>
    </location>
</feature>
<dbReference type="GO" id="GO:0009252">
    <property type="term" value="P:peptidoglycan biosynthetic process"/>
    <property type="evidence" value="ECO:0007669"/>
    <property type="project" value="UniProtKB-KW"/>
</dbReference>
<protein>
    <submittedName>
        <fullName evidence="9">Putative peptidoglycan lipid II flippase</fullName>
    </submittedName>
</protein>
<keyword evidence="2" id="KW-1003">Cell membrane</keyword>
<keyword evidence="6 8" id="KW-1133">Transmembrane helix</keyword>
<comment type="caution">
    <text evidence="9">The sequence shown here is derived from an EMBL/GenBank/DDBJ whole genome shotgun (WGS) entry which is preliminary data.</text>
</comment>
<dbReference type="GO" id="GO:0005886">
    <property type="term" value="C:plasma membrane"/>
    <property type="evidence" value="ECO:0007669"/>
    <property type="project" value="UniProtKB-SubCell"/>
</dbReference>